<dbReference type="InterPro" id="IPR001138">
    <property type="entry name" value="Zn2Cys6_DnaBD"/>
</dbReference>
<dbReference type="Pfam" id="PF04082">
    <property type="entry name" value="Fungal_trans"/>
    <property type="match status" value="1"/>
</dbReference>
<keyword evidence="4" id="KW-0238">DNA-binding</keyword>
<dbReference type="RefSeq" id="XP_025476097.1">
    <property type="nucleotide sequence ID" value="XM_025628146.1"/>
</dbReference>
<dbReference type="PROSITE" id="PS50048">
    <property type="entry name" value="ZN2_CY6_FUNGAL_2"/>
    <property type="match status" value="1"/>
</dbReference>
<evidence type="ECO:0000256" key="6">
    <source>
        <dbReference type="ARBA" id="ARBA00023242"/>
    </source>
</evidence>
<organism evidence="9 10">
    <name type="scientific">Aspergillus neoniger (strain CBS 115656)</name>
    <dbReference type="NCBI Taxonomy" id="1448310"/>
    <lineage>
        <taxon>Eukaryota</taxon>
        <taxon>Fungi</taxon>
        <taxon>Dikarya</taxon>
        <taxon>Ascomycota</taxon>
        <taxon>Pezizomycotina</taxon>
        <taxon>Eurotiomycetes</taxon>
        <taxon>Eurotiomycetidae</taxon>
        <taxon>Eurotiales</taxon>
        <taxon>Aspergillaceae</taxon>
        <taxon>Aspergillus</taxon>
        <taxon>Aspergillus subgen. Circumdati</taxon>
    </lineage>
</organism>
<dbReference type="PANTHER" id="PTHR31001:SF57">
    <property type="entry name" value="ZN(II)2CYS6 TRANSCRIPTION FACTOR (EUROFUNG)"/>
    <property type="match status" value="1"/>
</dbReference>
<dbReference type="OrthoDB" id="435881at2759"/>
<dbReference type="InterPro" id="IPR050613">
    <property type="entry name" value="Sec_Metabolite_Reg"/>
</dbReference>
<evidence type="ECO:0000256" key="4">
    <source>
        <dbReference type="ARBA" id="ARBA00023125"/>
    </source>
</evidence>
<proteinExistence type="predicted"/>
<feature type="region of interest" description="Disordered" evidence="7">
    <location>
        <begin position="122"/>
        <end position="161"/>
    </location>
</feature>
<evidence type="ECO:0000256" key="1">
    <source>
        <dbReference type="ARBA" id="ARBA00004123"/>
    </source>
</evidence>
<dbReference type="GO" id="GO:0000981">
    <property type="term" value="F:DNA-binding transcription factor activity, RNA polymerase II-specific"/>
    <property type="evidence" value="ECO:0007669"/>
    <property type="project" value="InterPro"/>
</dbReference>
<dbReference type="Pfam" id="PF00172">
    <property type="entry name" value="Zn_clus"/>
    <property type="match status" value="1"/>
</dbReference>
<reference evidence="9" key="1">
    <citation type="submission" date="2016-12" db="EMBL/GenBank/DDBJ databases">
        <title>The genomes of Aspergillus section Nigri reveals drivers in fungal speciation.</title>
        <authorList>
            <consortium name="DOE Joint Genome Institute"/>
            <person name="Vesth T.C."/>
            <person name="Nybo J."/>
            <person name="Theobald S."/>
            <person name="Brandl J."/>
            <person name="Frisvad J.C."/>
            <person name="Nielsen K.F."/>
            <person name="Lyhne E.K."/>
            <person name="Kogle M.E."/>
            <person name="Kuo A."/>
            <person name="Riley R."/>
            <person name="Clum A."/>
            <person name="Nolan M."/>
            <person name="Lipzen A."/>
            <person name="Salamov A."/>
            <person name="Henrissat B."/>
            <person name="Wiebenga A."/>
            <person name="De Vries R.P."/>
            <person name="Grigoriev I.V."/>
            <person name="Mortensen U.H."/>
            <person name="Andersen M.R."/>
            <person name="Baker S.E."/>
        </authorList>
    </citation>
    <scope>NUCLEOTIDE SEQUENCE [LARGE SCALE GENOMIC DNA]</scope>
    <source>
        <strain evidence="9">CBS 115656</strain>
    </source>
</reference>
<sequence>MYVSIDRGWSGSHKLMRLGGPTCMQGPESLTTMSAMSPTPQSPTDAPSPVQTYARTCSSCRQRKIKCDRQRPCINCSRSGVECIYPPGRGRAPKRPRNAVNAQLSHRLTRLESIIRSFEYHQNQGSSTPHSAAPVTLSSPADSRVSETSRTQSVSRTGISDSENSIEQRLGRLLIDESRSYYVSNVLWANLGDEIAELRDLLHEPLEEEDSAFSEESVPERPLPTGSNAAILGFRALAHSLHSYHPPLTESVTLFGVFQEKVSPMVRVFHMPTLVRNYWDAVASLESLDKDTEALLFAIYYSAVISMEPEQCLRTIGVPKAHALETYLFAIEQALARADLLNTQSVTLLQAAVLFLFALRNEDDSRTVWSLTALILHIAQAMGLHRDGVVFGLKPMETELRRRLWWHICLLDARSSEYHGCEPIVRDSAFDTKLPLNVEDADLNADMSELPIERAGVTGMYFCLIRCEVMQTMWKLSCVVPGLGGPRNEIGRPSLKEREALVQNLHDRLEERYLQHCDISQPFGLASTFVARLMVARAWLVARYPLNEKEHGDNLSDPVRDQLFLSSIEVLKLSSLVLTNKKIAHWSWHSKTHIQWHAVALVLSEICTRPPSADCDRAWEYVNTVYNNWKMKESGRKGTLWRPIRRLMAKAQYIREMQELDPAGRGRQRAPTNRDDMQGVLGSELCWDTNSTYVPTPVDPTCNVVGNLPSDFLTGNLDPFEELSPGVPLVEGSAHEPCDNFGPMLPLLDDSHIPEWLVPEWARKSPGNQT</sequence>
<keyword evidence="10" id="KW-1185">Reference proteome</keyword>
<dbReference type="GeneID" id="37130602"/>
<dbReference type="GO" id="GO:0005634">
    <property type="term" value="C:nucleus"/>
    <property type="evidence" value="ECO:0007669"/>
    <property type="project" value="UniProtKB-SubCell"/>
</dbReference>
<gene>
    <name evidence="9" type="ORF">BO87DRAFT_444876</name>
</gene>
<dbReference type="SMART" id="SM00906">
    <property type="entry name" value="Fungal_trans"/>
    <property type="match status" value="1"/>
</dbReference>
<dbReference type="InterPro" id="IPR007219">
    <property type="entry name" value="XnlR_reg_dom"/>
</dbReference>
<evidence type="ECO:0000256" key="3">
    <source>
        <dbReference type="ARBA" id="ARBA00023015"/>
    </source>
</evidence>
<dbReference type="PANTHER" id="PTHR31001">
    <property type="entry name" value="UNCHARACTERIZED TRANSCRIPTIONAL REGULATORY PROTEIN"/>
    <property type="match status" value="1"/>
</dbReference>
<dbReference type="Proteomes" id="UP000247647">
    <property type="component" value="Unassembled WGS sequence"/>
</dbReference>
<comment type="subcellular location">
    <subcellularLocation>
        <location evidence="1">Nucleus</location>
    </subcellularLocation>
</comment>
<dbReference type="CDD" id="cd00067">
    <property type="entry name" value="GAL4"/>
    <property type="match status" value="1"/>
</dbReference>
<evidence type="ECO:0000313" key="10">
    <source>
        <dbReference type="Proteomes" id="UP000247647"/>
    </source>
</evidence>
<evidence type="ECO:0000256" key="2">
    <source>
        <dbReference type="ARBA" id="ARBA00022723"/>
    </source>
</evidence>
<dbReference type="GO" id="GO:0009893">
    <property type="term" value="P:positive regulation of metabolic process"/>
    <property type="evidence" value="ECO:0007669"/>
    <property type="project" value="UniProtKB-ARBA"/>
</dbReference>
<dbReference type="GO" id="GO:0003677">
    <property type="term" value="F:DNA binding"/>
    <property type="evidence" value="ECO:0007669"/>
    <property type="project" value="UniProtKB-KW"/>
</dbReference>
<dbReference type="GO" id="GO:0006351">
    <property type="term" value="P:DNA-templated transcription"/>
    <property type="evidence" value="ECO:0007669"/>
    <property type="project" value="InterPro"/>
</dbReference>
<dbReference type="PROSITE" id="PS00463">
    <property type="entry name" value="ZN2_CY6_FUNGAL_1"/>
    <property type="match status" value="1"/>
</dbReference>
<evidence type="ECO:0000256" key="7">
    <source>
        <dbReference type="SAM" id="MobiDB-lite"/>
    </source>
</evidence>
<name>A0A318Y9J3_ASPNB</name>
<dbReference type="AlphaFoldDB" id="A0A318Y9J3"/>
<dbReference type="SUPFAM" id="SSF57701">
    <property type="entry name" value="Zn2/Cys6 DNA-binding domain"/>
    <property type="match status" value="1"/>
</dbReference>
<evidence type="ECO:0000259" key="8">
    <source>
        <dbReference type="PROSITE" id="PS50048"/>
    </source>
</evidence>
<dbReference type="SMART" id="SM00066">
    <property type="entry name" value="GAL4"/>
    <property type="match status" value="1"/>
</dbReference>
<keyword evidence="3" id="KW-0805">Transcription regulation</keyword>
<dbReference type="CDD" id="cd12148">
    <property type="entry name" value="fungal_TF_MHR"/>
    <property type="match status" value="1"/>
</dbReference>
<dbReference type="GO" id="GO:0008270">
    <property type="term" value="F:zinc ion binding"/>
    <property type="evidence" value="ECO:0007669"/>
    <property type="project" value="InterPro"/>
</dbReference>
<accession>A0A318Y9J3</accession>
<evidence type="ECO:0000313" key="9">
    <source>
        <dbReference type="EMBL" id="PYH30619.1"/>
    </source>
</evidence>
<keyword evidence="6" id="KW-0539">Nucleus</keyword>
<feature type="domain" description="Zn(2)-C6 fungal-type" evidence="8">
    <location>
        <begin position="56"/>
        <end position="85"/>
    </location>
</feature>
<keyword evidence="2" id="KW-0479">Metal-binding</keyword>
<dbReference type="Gene3D" id="4.10.240.10">
    <property type="entry name" value="Zn(2)-C6 fungal-type DNA-binding domain"/>
    <property type="match status" value="1"/>
</dbReference>
<dbReference type="EMBL" id="KZ821479">
    <property type="protein sequence ID" value="PYH30619.1"/>
    <property type="molecule type" value="Genomic_DNA"/>
</dbReference>
<dbReference type="InterPro" id="IPR036864">
    <property type="entry name" value="Zn2-C6_fun-type_DNA-bd_sf"/>
</dbReference>
<keyword evidence="5" id="KW-0804">Transcription</keyword>
<protein>
    <recommendedName>
        <fullName evidence="8">Zn(2)-C6 fungal-type domain-containing protein</fullName>
    </recommendedName>
</protein>
<evidence type="ECO:0000256" key="5">
    <source>
        <dbReference type="ARBA" id="ARBA00023163"/>
    </source>
</evidence>